<dbReference type="GO" id="GO:0016020">
    <property type="term" value="C:membrane"/>
    <property type="evidence" value="ECO:0007669"/>
    <property type="project" value="UniProtKB-SubCell"/>
</dbReference>
<evidence type="ECO:0000256" key="9">
    <source>
        <dbReference type="ARBA" id="ARBA00023049"/>
    </source>
</evidence>
<keyword evidence="8" id="KW-1133">Transmembrane helix</keyword>
<dbReference type="AlphaFoldDB" id="A0A2C6MGU3"/>
<dbReference type="Pfam" id="PF02163">
    <property type="entry name" value="Peptidase_M50"/>
    <property type="match status" value="1"/>
</dbReference>
<dbReference type="InterPro" id="IPR004387">
    <property type="entry name" value="Pept_M50_Zn"/>
</dbReference>
<keyword evidence="4" id="KW-0645">Protease</keyword>
<dbReference type="GO" id="GO:0004222">
    <property type="term" value="F:metalloendopeptidase activity"/>
    <property type="evidence" value="ECO:0007669"/>
    <property type="project" value="InterPro"/>
</dbReference>
<dbReference type="Proteomes" id="UP000222564">
    <property type="component" value="Unassembled WGS sequence"/>
</dbReference>
<keyword evidence="10" id="KW-0472">Membrane</keyword>
<dbReference type="CDD" id="cd06163">
    <property type="entry name" value="S2P-M50_PDZ_RseP-like"/>
    <property type="match status" value="1"/>
</dbReference>
<evidence type="ECO:0000256" key="8">
    <source>
        <dbReference type="ARBA" id="ARBA00022989"/>
    </source>
</evidence>
<feature type="domain" description="Peptidase M50" evidence="11">
    <location>
        <begin position="8"/>
        <end position="94"/>
    </location>
</feature>
<evidence type="ECO:0000256" key="6">
    <source>
        <dbReference type="ARBA" id="ARBA00022801"/>
    </source>
</evidence>
<evidence type="ECO:0000256" key="1">
    <source>
        <dbReference type="ARBA" id="ARBA00001947"/>
    </source>
</evidence>
<keyword evidence="13" id="KW-1185">Reference proteome</keyword>
<dbReference type="PANTHER" id="PTHR42837:SF2">
    <property type="entry name" value="MEMBRANE METALLOPROTEASE ARASP2, CHLOROPLASTIC-RELATED"/>
    <property type="match status" value="1"/>
</dbReference>
<comment type="similarity">
    <text evidence="3">Belongs to the peptidase M50B family.</text>
</comment>
<keyword evidence="5" id="KW-0812">Transmembrane</keyword>
<dbReference type="PANTHER" id="PTHR42837">
    <property type="entry name" value="REGULATOR OF SIGMA-E PROTEASE RSEP"/>
    <property type="match status" value="1"/>
</dbReference>
<evidence type="ECO:0000256" key="4">
    <source>
        <dbReference type="ARBA" id="ARBA00022670"/>
    </source>
</evidence>
<proteinExistence type="inferred from homology"/>
<name>A0A2C6MGU3_9FIRM</name>
<dbReference type="EMBL" id="AWQQ01000040">
    <property type="protein sequence ID" value="PHJ38934.1"/>
    <property type="molecule type" value="Genomic_DNA"/>
</dbReference>
<keyword evidence="7" id="KW-0862">Zinc</keyword>
<evidence type="ECO:0000256" key="2">
    <source>
        <dbReference type="ARBA" id="ARBA00004141"/>
    </source>
</evidence>
<comment type="cofactor">
    <cofactor evidence="1">
        <name>Zn(2+)</name>
        <dbReference type="ChEBI" id="CHEBI:29105"/>
    </cofactor>
</comment>
<evidence type="ECO:0000259" key="11">
    <source>
        <dbReference type="Pfam" id="PF02163"/>
    </source>
</evidence>
<evidence type="ECO:0000256" key="5">
    <source>
        <dbReference type="ARBA" id="ARBA00022692"/>
    </source>
</evidence>
<accession>A0A2C6MGU3</accession>
<evidence type="ECO:0000256" key="7">
    <source>
        <dbReference type="ARBA" id="ARBA00022833"/>
    </source>
</evidence>
<evidence type="ECO:0000313" key="12">
    <source>
        <dbReference type="EMBL" id="PHJ38934.1"/>
    </source>
</evidence>
<comment type="subcellular location">
    <subcellularLocation>
        <location evidence="2">Membrane</location>
        <topology evidence="2">Multi-pass membrane protein</topology>
    </subcellularLocation>
</comment>
<reference evidence="12 13" key="1">
    <citation type="submission" date="2013-09" db="EMBL/GenBank/DDBJ databases">
        <title>Biodegradation of hydrocarbons in the deep terrestrial subsurface : characterization of a microbial consortium composed of two Desulfotomaculum species originating from a deep geological formation.</title>
        <authorList>
            <person name="Aullo T."/>
            <person name="Berlendis S."/>
            <person name="Lascourreges J.-F."/>
            <person name="Dessort D."/>
            <person name="Saint-Laurent S."/>
            <person name="Schraauwers B."/>
            <person name="Mas J."/>
            <person name="Magot M."/>
            <person name="Ranchou-Peyruse A."/>
        </authorList>
    </citation>
    <scope>NUCLEOTIDE SEQUENCE [LARGE SCALE GENOMIC DNA]</scope>
    <source>
        <strain evidence="12 13">Bs107</strain>
    </source>
</reference>
<sequence length="96" mass="11009">MQTFIASVVVFGLLIFFHELGHFLVAKRVGIMVHEFSLGFGPKIFGIHRGETRYNLRLLPLGGFVRMAGMDPNEEEDKGIPIEKTFNYKTALQRRR</sequence>
<protein>
    <recommendedName>
        <fullName evidence="11">Peptidase M50 domain-containing protein</fullName>
    </recommendedName>
</protein>
<dbReference type="InterPro" id="IPR008915">
    <property type="entry name" value="Peptidase_M50"/>
</dbReference>
<evidence type="ECO:0000313" key="13">
    <source>
        <dbReference type="Proteomes" id="UP000222564"/>
    </source>
</evidence>
<keyword evidence="9" id="KW-0482">Metalloprotease</keyword>
<gene>
    <name evidence="12" type="ORF">P378_06385</name>
</gene>
<comment type="caution">
    <text evidence="12">The sequence shown here is derived from an EMBL/GenBank/DDBJ whole genome shotgun (WGS) entry which is preliminary data.</text>
</comment>
<evidence type="ECO:0000256" key="10">
    <source>
        <dbReference type="ARBA" id="ARBA00023136"/>
    </source>
</evidence>
<organism evidence="12 13">
    <name type="scientific">Desulforamulus profundi</name>
    <dbReference type="NCBI Taxonomy" id="1383067"/>
    <lineage>
        <taxon>Bacteria</taxon>
        <taxon>Bacillati</taxon>
        <taxon>Bacillota</taxon>
        <taxon>Clostridia</taxon>
        <taxon>Eubacteriales</taxon>
        <taxon>Peptococcaceae</taxon>
        <taxon>Desulforamulus</taxon>
    </lineage>
</organism>
<dbReference type="GO" id="GO:0006508">
    <property type="term" value="P:proteolysis"/>
    <property type="evidence" value="ECO:0007669"/>
    <property type="project" value="UniProtKB-KW"/>
</dbReference>
<keyword evidence="6" id="KW-0378">Hydrolase</keyword>
<evidence type="ECO:0000256" key="3">
    <source>
        <dbReference type="ARBA" id="ARBA00007931"/>
    </source>
</evidence>